<evidence type="ECO:0000256" key="1">
    <source>
        <dbReference type="ARBA" id="ARBA00022729"/>
    </source>
</evidence>
<dbReference type="EMBL" id="BAAAEN010000017">
    <property type="protein sequence ID" value="GAA0518366.1"/>
    <property type="molecule type" value="Genomic_DNA"/>
</dbReference>
<keyword evidence="4" id="KW-1185">Reference proteome</keyword>
<dbReference type="InterPro" id="IPR054828">
    <property type="entry name" value="Vit_B12_bind_prot"/>
</dbReference>
<dbReference type="PANTHER" id="PTHR30535:SF34">
    <property type="entry name" value="MOLYBDATE-BINDING PROTEIN MOLA"/>
    <property type="match status" value="1"/>
</dbReference>
<dbReference type="Pfam" id="PF01497">
    <property type="entry name" value="Peripla_BP_2"/>
    <property type="match status" value="1"/>
</dbReference>
<keyword evidence="1" id="KW-0732">Signal</keyword>
<name>A0ABP3MHA1_9BURK</name>
<dbReference type="PANTHER" id="PTHR30535">
    <property type="entry name" value="VITAMIN B12-BINDING PROTEIN"/>
    <property type="match status" value="1"/>
</dbReference>
<dbReference type="InterPro" id="IPR050902">
    <property type="entry name" value="ABC_Transporter_SBP"/>
</dbReference>
<dbReference type="Gene3D" id="3.40.50.1980">
    <property type="entry name" value="Nitrogenase molybdenum iron protein domain"/>
    <property type="match status" value="2"/>
</dbReference>
<comment type="caution">
    <text evidence="3">The sequence shown here is derived from an EMBL/GenBank/DDBJ whole genome shotgun (WGS) entry which is preliminary data.</text>
</comment>
<evidence type="ECO:0000313" key="4">
    <source>
        <dbReference type="Proteomes" id="UP001501706"/>
    </source>
</evidence>
<dbReference type="InterPro" id="IPR002491">
    <property type="entry name" value="ABC_transptr_periplasmic_BD"/>
</dbReference>
<organism evidence="3 4">
    <name type="scientific">Pigmentiphaga daeguensis</name>
    <dbReference type="NCBI Taxonomy" id="414049"/>
    <lineage>
        <taxon>Bacteria</taxon>
        <taxon>Pseudomonadati</taxon>
        <taxon>Pseudomonadota</taxon>
        <taxon>Betaproteobacteria</taxon>
        <taxon>Burkholderiales</taxon>
        <taxon>Alcaligenaceae</taxon>
        <taxon>Pigmentiphaga</taxon>
    </lineage>
</organism>
<reference evidence="4" key="1">
    <citation type="journal article" date="2019" name="Int. J. Syst. Evol. Microbiol.">
        <title>The Global Catalogue of Microorganisms (GCM) 10K type strain sequencing project: providing services to taxonomists for standard genome sequencing and annotation.</title>
        <authorList>
            <consortium name="The Broad Institute Genomics Platform"/>
            <consortium name="The Broad Institute Genome Sequencing Center for Infectious Disease"/>
            <person name="Wu L."/>
            <person name="Ma J."/>
        </authorList>
    </citation>
    <scope>NUCLEOTIDE SEQUENCE [LARGE SCALE GENOMIC DNA]</scope>
    <source>
        <strain evidence="4">JCM 14330</strain>
    </source>
</reference>
<dbReference type="PROSITE" id="PS50983">
    <property type="entry name" value="FE_B12_PBP"/>
    <property type="match status" value="1"/>
</dbReference>
<dbReference type="Proteomes" id="UP001501706">
    <property type="component" value="Unassembled WGS sequence"/>
</dbReference>
<evidence type="ECO:0000313" key="3">
    <source>
        <dbReference type="EMBL" id="GAA0518366.1"/>
    </source>
</evidence>
<dbReference type="SUPFAM" id="SSF53807">
    <property type="entry name" value="Helical backbone' metal receptor"/>
    <property type="match status" value="1"/>
</dbReference>
<accession>A0ABP3MHA1</accession>
<sequence>MAVALVLVPAAALAQAIHARDDAGRDITLPAPARRVVSLAPHATELLYAAGAGAAIVGVDRYSNYPPEAVKLPRVGDGLHPNAERIVALAPDLVVLWAYGDGPAHAGLPESLLARLGIRLYYSNPRKLADIPDAIERLGELTGTRTTARAHAADLRRRLAALAARHAGQRPVRVFYQVGSQPMYTVNDRGIIGDALRTCGAVNVFGGLPAAAPMVGTEGVLKENPQAIIVGQAGPGADAALAAWKAFGPALAAAPDNLWAIDPDAMHRPTPRMIDATERLCGMIDAARRRAAGR</sequence>
<gene>
    <name evidence="3" type="ORF">GCM10009097_39850</name>
</gene>
<dbReference type="NCBIfam" id="NF038402">
    <property type="entry name" value="TroA_like"/>
    <property type="match status" value="1"/>
</dbReference>
<feature type="domain" description="Fe/B12 periplasmic-binding" evidence="2">
    <location>
        <begin position="35"/>
        <end position="288"/>
    </location>
</feature>
<evidence type="ECO:0000259" key="2">
    <source>
        <dbReference type="PROSITE" id="PS50983"/>
    </source>
</evidence>
<protein>
    <submittedName>
        <fullName evidence="3">Cobalamin-binding protein</fullName>
    </submittedName>
</protein>
<proteinExistence type="predicted"/>